<proteinExistence type="predicted"/>
<gene>
    <name evidence="1" type="ORF">Vadar_008167</name>
</gene>
<keyword evidence="2" id="KW-1185">Reference proteome</keyword>
<dbReference type="Proteomes" id="UP000828048">
    <property type="component" value="Chromosome 11"/>
</dbReference>
<reference evidence="1 2" key="1">
    <citation type="journal article" date="2021" name="Hortic Res">
        <title>High-quality reference genome and annotation aids understanding of berry development for evergreen blueberry (Vaccinium darrowii).</title>
        <authorList>
            <person name="Yu J."/>
            <person name="Hulse-Kemp A.M."/>
            <person name="Babiker E."/>
            <person name="Staton M."/>
        </authorList>
    </citation>
    <scope>NUCLEOTIDE SEQUENCE [LARGE SCALE GENOMIC DNA]</scope>
    <source>
        <strain evidence="2">cv. NJ 8807/NJ 8810</strain>
        <tissue evidence="1">Young leaf</tissue>
    </source>
</reference>
<sequence>MISMLFLGRLSELALAGGSLALAFANITGYSVLSGLASGMEPICGQAFGAKKHTLLGISLQRTVLLLLLTSFPIALLWLNMKPILLFCDQQESIATQAQEYLYYSLPDLLALSFLNPLRIYLRTQSITLPLTICATLTTILHVPINYYLVEVLNLGFKGVAISGVLFNFNLVILLITYIILSGIYKKTWGGLSMECLRGWKSLVNLAIPSCVSVCLEWWWYEIMILLCGLLANPRATVASIGILIQTTSLIYIFPSSLSFSVSTRVGNELGAGNPLRAKLAAFVGLCFSFVLAFSALFFSLMVKNTWASIFTFDTEIIALTSLALPIIGLCELGNCPQTTGCGVLRGTAQPKIGANINLGCFYLVGMPVAVGLGFWAEYEFLGLWLGLLAAQGSCAVTMLVVLGRTDWEVQAQRAKELTEGGLVVDDVSEEIEEDDKKPAKGEEIKDDTSCLLGGDLLV</sequence>
<evidence type="ECO:0000313" key="1">
    <source>
        <dbReference type="EMBL" id="KAH7853924.1"/>
    </source>
</evidence>
<accession>A0ACB7YLB0</accession>
<dbReference type="EMBL" id="CM037161">
    <property type="protein sequence ID" value="KAH7853924.1"/>
    <property type="molecule type" value="Genomic_DNA"/>
</dbReference>
<organism evidence="1 2">
    <name type="scientific">Vaccinium darrowii</name>
    <dbReference type="NCBI Taxonomy" id="229202"/>
    <lineage>
        <taxon>Eukaryota</taxon>
        <taxon>Viridiplantae</taxon>
        <taxon>Streptophyta</taxon>
        <taxon>Embryophyta</taxon>
        <taxon>Tracheophyta</taxon>
        <taxon>Spermatophyta</taxon>
        <taxon>Magnoliopsida</taxon>
        <taxon>eudicotyledons</taxon>
        <taxon>Gunneridae</taxon>
        <taxon>Pentapetalae</taxon>
        <taxon>asterids</taxon>
        <taxon>Ericales</taxon>
        <taxon>Ericaceae</taxon>
        <taxon>Vaccinioideae</taxon>
        <taxon>Vaccinieae</taxon>
        <taxon>Vaccinium</taxon>
    </lineage>
</organism>
<evidence type="ECO:0000313" key="2">
    <source>
        <dbReference type="Proteomes" id="UP000828048"/>
    </source>
</evidence>
<protein>
    <submittedName>
        <fullName evidence="1">Uncharacterized protein</fullName>
    </submittedName>
</protein>
<name>A0ACB7YLB0_9ERIC</name>
<comment type="caution">
    <text evidence="1">The sequence shown here is derived from an EMBL/GenBank/DDBJ whole genome shotgun (WGS) entry which is preliminary data.</text>
</comment>